<dbReference type="EMBL" id="JAMQAW010000029">
    <property type="protein sequence ID" value="MCM2391246.1"/>
    <property type="molecule type" value="Genomic_DNA"/>
</dbReference>
<dbReference type="RefSeq" id="WP_250921568.1">
    <property type="nucleotide sequence ID" value="NZ_JAMQAW010000029.1"/>
</dbReference>
<dbReference type="InterPro" id="IPR032710">
    <property type="entry name" value="NTF2-like_dom_sf"/>
</dbReference>
<feature type="domain" description="SnoaL-like" evidence="1">
    <location>
        <begin position="8"/>
        <end position="104"/>
    </location>
</feature>
<dbReference type="SUPFAM" id="SSF54427">
    <property type="entry name" value="NTF2-like"/>
    <property type="match status" value="1"/>
</dbReference>
<reference evidence="2" key="1">
    <citation type="submission" date="2022-06" db="EMBL/GenBank/DDBJ databases">
        <title>Genome public.</title>
        <authorList>
            <person name="Sun Q."/>
        </authorList>
    </citation>
    <scope>NUCLEOTIDE SEQUENCE</scope>
    <source>
        <strain evidence="2">CWNU-1</strain>
    </source>
</reference>
<gene>
    <name evidence="2" type="ORF">NBG84_23635</name>
</gene>
<organism evidence="2 3">
    <name type="scientific">Streptomyces albipurpureus</name>
    <dbReference type="NCBI Taxonomy" id="2897419"/>
    <lineage>
        <taxon>Bacteria</taxon>
        <taxon>Bacillati</taxon>
        <taxon>Actinomycetota</taxon>
        <taxon>Actinomycetes</taxon>
        <taxon>Kitasatosporales</taxon>
        <taxon>Streptomycetaceae</taxon>
        <taxon>Streptomyces</taxon>
    </lineage>
</organism>
<dbReference type="InterPro" id="IPR037401">
    <property type="entry name" value="SnoaL-like"/>
</dbReference>
<dbReference type="Gene3D" id="3.10.450.50">
    <property type="match status" value="1"/>
</dbReference>
<sequence>MTELRETVESYWAAAEARHWLAFGDTLAEDVLFDLPQTRERIRGRKRFVQFNCEYPGDWHIRVHRLIADDASGQVVTWSHATVGFEQKYAVTFFTGDEEGRIASITEFWPEAYEPPPGREHLVERY</sequence>
<evidence type="ECO:0000259" key="1">
    <source>
        <dbReference type="Pfam" id="PF12680"/>
    </source>
</evidence>
<dbReference type="Pfam" id="PF12680">
    <property type="entry name" value="SnoaL_2"/>
    <property type="match status" value="1"/>
</dbReference>
<name>A0ABT0US92_9ACTN</name>
<proteinExistence type="predicted"/>
<evidence type="ECO:0000313" key="3">
    <source>
        <dbReference type="Proteomes" id="UP001431429"/>
    </source>
</evidence>
<evidence type="ECO:0000313" key="2">
    <source>
        <dbReference type="EMBL" id="MCM2391246.1"/>
    </source>
</evidence>
<keyword evidence="3" id="KW-1185">Reference proteome</keyword>
<accession>A0ABT0US92</accession>
<dbReference type="Proteomes" id="UP001431429">
    <property type="component" value="Unassembled WGS sequence"/>
</dbReference>
<protein>
    <submittedName>
        <fullName evidence="2">Nuclear transport factor 2 family protein</fullName>
    </submittedName>
</protein>
<comment type="caution">
    <text evidence="2">The sequence shown here is derived from an EMBL/GenBank/DDBJ whole genome shotgun (WGS) entry which is preliminary data.</text>
</comment>